<dbReference type="Proteomes" id="UP000559027">
    <property type="component" value="Unassembled WGS sequence"/>
</dbReference>
<gene>
    <name evidence="2" type="ORF">D9756_011230</name>
</gene>
<reference evidence="2 3" key="1">
    <citation type="journal article" date="2020" name="ISME J.">
        <title>Uncovering the hidden diversity of litter-decomposition mechanisms in mushroom-forming fungi.</title>
        <authorList>
            <person name="Floudas D."/>
            <person name="Bentzer J."/>
            <person name="Ahren D."/>
            <person name="Johansson T."/>
            <person name="Persson P."/>
            <person name="Tunlid A."/>
        </authorList>
    </citation>
    <scope>NUCLEOTIDE SEQUENCE [LARGE SCALE GENOMIC DNA]</scope>
    <source>
        <strain evidence="2 3">CBS 146.42</strain>
    </source>
</reference>
<dbReference type="Gene3D" id="3.30.1360.20">
    <property type="entry name" value="Transcriptional coactivator/pterin dehydratase"/>
    <property type="match status" value="1"/>
</dbReference>
<dbReference type="AlphaFoldDB" id="A0A8H5CMT2"/>
<protein>
    <recommendedName>
        <fullName evidence="4">4a-hydroxytetrahydrobiopterin dehydratase</fullName>
    </recommendedName>
</protein>
<comment type="caution">
    <text evidence="2">The sequence shown here is derived from an EMBL/GenBank/DDBJ whole genome shotgun (WGS) entry which is preliminary data.</text>
</comment>
<feature type="compositionally biased region" description="Low complexity" evidence="1">
    <location>
        <begin position="62"/>
        <end position="71"/>
    </location>
</feature>
<sequence length="353" mass="40816">MISALRFTGRSFSSATARRSPHALLFTCHTEPNAHLAILFNSQSSHTHQPVAQKHRPDENVSENASENVNLPPLPELPPPVQGWPTFWIHSKDAQEYLYPLYFRGWGVRFLPRKYYASHSDRYTAHLTTDFTLCNYNCASKFIKDLNSICETEKHHPSSFSLLNAAGQRPVLSLYVQTHTALRPRWNEEDPSADPPLSRRVPGITRRDLRFALLVERLYDSYHRSGKALEMRGRKVKAYWERPTWEHLLSRFIRNSLNDPIVKVEDEREQLYQLLAASGTSGAQHIDEERKETQEKPRRETEKEPIQCHACGGPHKIQDCSVRSQYPPPTLCYLCLEPHWWLDCPSRQNPTTP</sequence>
<name>A0A8H5CMT2_9AGAR</name>
<evidence type="ECO:0000313" key="3">
    <source>
        <dbReference type="Proteomes" id="UP000559027"/>
    </source>
</evidence>
<dbReference type="EMBL" id="JAACJO010000059">
    <property type="protein sequence ID" value="KAF5344645.1"/>
    <property type="molecule type" value="Genomic_DNA"/>
</dbReference>
<evidence type="ECO:0000313" key="2">
    <source>
        <dbReference type="EMBL" id="KAF5344645.1"/>
    </source>
</evidence>
<feature type="region of interest" description="Disordered" evidence="1">
    <location>
        <begin position="279"/>
        <end position="305"/>
    </location>
</feature>
<dbReference type="InterPro" id="IPR036428">
    <property type="entry name" value="PCD_sf"/>
</dbReference>
<evidence type="ECO:0008006" key="4">
    <source>
        <dbReference type="Google" id="ProtNLM"/>
    </source>
</evidence>
<keyword evidence="3" id="KW-1185">Reference proteome</keyword>
<accession>A0A8H5CMT2</accession>
<feature type="compositionally biased region" description="Basic and acidic residues" evidence="1">
    <location>
        <begin position="285"/>
        <end position="305"/>
    </location>
</feature>
<feature type="region of interest" description="Disordered" evidence="1">
    <location>
        <begin position="47"/>
        <end position="75"/>
    </location>
</feature>
<dbReference type="OrthoDB" id="3263285at2759"/>
<proteinExistence type="predicted"/>
<organism evidence="2 3">
    <name type="scientific">Leucocoprinus leucothites</name>
    <dbReference type="NCBI Taxonomy" id="201217"/>
    <lineage>
        <taxon>Eukaryota</taxon>
        <taxon>Fungi</taxon>
        <taxon>Dikarya</taxon>
        <taxon>Basidiomycota</taxon>
        <taxon>Agaricomycotina</taxon>
        <taxon>Agaricomycetes</taxon>
        <taxon>Agaricomycetidae</taxon>
        <taxon>Agaricales</taxon>
        <taxon>Agaricineae</taxon>
        <taxon>Agaricaceae</taxon>
        <taxon>Leucocoprinus</taxon>
    </lineage>
</organism>
<evidence type="ECO:0000256" key="1">
    <source>
        <dbReference type="SAM" id="MobiDB-lite"/>
    </source>
</evidence>
<dbReference type="GO" id="GO:0006729">
    <property type="term" value="P:tetrahydrobiopterin biosynthetic process"/>
    <property type="evidence" value="ECO:0007669"/>
    <property type="project" value="InterPro"/>
</dbReference>
<dbReference type="Gene3D" id="4.10.60.10">
    <property type="entry name" value="Zinc finger, CCHC-type"/>
    <property type="match status" value="1"/>
</dbReference>
<dbReference type="GO" id="GO:0008124">
    <property type="term" value="F:4-alpha-hydroxytetrahydrobiopterin dehydratase activity"/>
    <property type="evidence" value="ECO:0007669"/>
    <property type="project" value="InterPro"/>
</dbReference>